<dbReference type="RefSeq" id="WP_253050374.1">
    <property type="nucleotide sequence ID" value="NZ_CP159290.1"/>
</dbReference>
<dbReference type="PRINTS" id="PR00038">
    <property type="entry name" value="HTHLUXR"/>
</dbReference>
<dbReference type="PROSITE" id="PS50043">
    <property type="entry name" value="HTH_LUXR_2"/>
    <property type="match status" value="1"/>
</dbReference>
<dbReference type="GO" id="GO:0006355">
    <property type="term" value="P:regulation of DNA-templated transcription"/>
    <property type="evidence" value="ECO:0007669"/>
    <property type="project" value="InterPro"/>
</dbReference>
<dbReference type="SUPFAM" id="SSF52172">
    <property type="entry name" value="CheY-like"/>
    <property type="match status" value="1"/>
</dbReference>
<evidence type="ECO:0000256" key="5">
    <source>
        <dbReference type="PROSITE-ProRule" id="PRU00169"/>
    </source>
</evidence>
<dbReference type="SMART" id="SM00421">
    <property type="entry name" value="HTH_LUXR"/>
    <property type="match status" value="1"/>
</dbReference>
<evidence type="ECO:0000259" key="7">
    <source>
        <dbReference type="PROSITE" id="PS50110"/>
    </source>
</evidence>
<evidence type="ECO:0000259" key="6">
    <source>
        <dbReference type="PROSITE" id="PS50043"/>
    </source>
</evidence>
<sequence>MSDPAVRVLLVDDQTLVRQGIRSLLELAPDITVVAEAEDGMTALAAVREHEPDVVLLDLRMPRHDGIWALEAMAESGHDVPVLVLTTFDDDALVLRALRAGARGYLLKDVTLEQLTGAVRTLATGGTLVQPSITDRLLRAVRAGTVPADDLDDGTGPVQELTDRELEVLRLVAAGFSNREIAHALFLAEGTVKNHVSTVLLKLGTRDRTRAVLRALHVGLLG</sequence>
<feature type="domain" description="Response regulatory" evidence="7">
    <location>
        <begin position="7"/>
        <end position="123"/>
    </location>
</feature>
<dbReference type="CDD" id="cd17535">
    <property type="entry name" value="REC_NarL-like"/>
    <property type="match status" value="1"/>
</dbReference>
<keyword evidence="2" id="KW-0805">Transcription regulation</keyword>
<name>A0AAU8G6D6_9MICO</name>
<evidence type="ECO:0000313" key="8">
    <source>
        <dbReference type="EMBL" id="XCH31275.1"/>
    </source>
</evidence>
<evidence type="ECO:0000256" key="3">
    <source>
        <dbReference type="ARBA" id="ARBA00023125"/>
    </source>
</evidence>
<keyword evidence="4" id="KW-0804">Transcription</keyword>
<dbReference type="EMBL" id="CP159290">
    <property type="protein sequence ID" value="XCH31275.1"/>
    <property type="molecule type" value="Genomic_DNA"/>
</dbReference>
<dbReference type="InterPro" id="IPR058245">
    <property type="entry name" value="NreC/VraR/RcsB-like_REC"/>
</dbReference>
<accession>A0AAU8G6D6</accession>
<dbReference type="Pfam" id="PF00196">
    <property type="entry name" value="GerE"/>
    <property type="match status" value="1"/>
</dbReference>
<keyword evidence="1 5" id="KW-0597">Phosphoprotein</keyword>
<proteinExistence type="predicted"/>
<dbReference type="PANTHER" id="PTHR43214">
    <property type="entry name" value="TWO-COMPONENT RESPONSE REGULATOR"/>
    <property type="match status" value="1"/>
</dbReference>
<organism evidence="8">
    <name type="scientific">Cellulosimicrobium sp. ES-005</name>
    <dbReference type="NCBI Taxonomy" id="3163031"/>
    <lineage>
        <taxon>Bacteria</taxon>
        <taxon>Bacillati</taxon>
        <taxon>Actinomycetota</taxon>
        <taxon>Actinomycetes</taxon>
        <taxon>Micrococcales</taxon>
        <taxon>Promicromonosporaceae</taxon>
        <taxon>Cellulosimicrobium</taxon>
    </lineage>
</organism>
<feature type="modified residue" description="4-aspartylphosphate" evidence="5">
    <location>
        <position position="58"/>
    </location>
</feature>
<dbReference type="SUPFAM" id="SSF46894">
    <property type="entry name" value="C-terminal effector domain of the bipartite response regulators"/>
    <property type="match status" value="1"/>
</dbReference>
<dbReference type="SMART" id="SM00448">
    <property type="entry name" value="REC"/>
    <property type="match status" value="1"/>
</dbReference>
<dbReference type="InterPro" id="IPR000792">
    <property type="entry name" value="Tscrpt_reg_LuxR_C"/>
</dbReference>
<dbReference type="GO" id="GO:0000160">
    <property type="term" value="P:phosphorelay signal transduction system"/>
    <property type="evidence" value="ECO:0007669"/>
    <property type="project" value="InterPro"/>
</dbReference>
<evidence type="ECO:0000256" key="4">
    <source>
        <dbReference type="ARBA" id="ARBA00023163"/>
    </source>
</evidence>
<feature type="domain" description="HTH luxR-type" evidence="6">
    <location>
        <begin position="154"/>
        <end position="219"/>
    </location>
</feature>
<dbReference type="InterPro" id="IPR001789">
    <property type="entry name" value="Sig_transdc_resp-reg_receiver"/>
</dbReference>
<dbReference type="Gene3D" id="3.40.50.2300">
    <property type="match status" value="1"/>
</dbReference>
<dbReference type="AlphaFoldDB" id="A0AAU8G6D6"/>
<dbReference type="Pfam" id="PF00072">
    <property type="entry name" value="Response_reg"/>
    <property type="match status" value="1"/>
</dbReference>
<reference evidence="8" key="1">
    <citation type="submission" date="2024-06" db="EMBL/GenBank/DDBJ databases">
        <title>Complete genome sequence of the cellulolytic actinobacterium, Cellulosimicrobium ES-005.</title>
        <authorList>
            <person name="Matthews C.T."/>
            <person name="Underwood K.D."/>
            <person name="Ghanchi K.M."/>
            <person name="Fields S.D."/>
            <person name="Gardner S.G."/>
        </authorList>
    </citation>
    <scope>NUCLEOTIDE SEQUENCE</scope>
    <source>
        <strain evidence="8">ES-005</strain>
    </source>
</reference>
<keyword evidence="3" id="KW-0238">DNA-binding</keyword>
<dbReference type="InterPro" id="IPR011006">
    <property type="entry name" value="CheY-like_superfamily"/>
</dbReference>
<evidence type="ECO:0000256" key="1">
    <source>
        <dbReference type="ARBA" id="ARBA00022553"/>
    </source>
</evidence>
<dbReference type="GO" id="GO:0003677">
    <property type="term" value="F:DNA binding"/>
    <property type="evidence" value="ECO:0007669"/>
    <property type="project" value="UniProtKB-KW"/>
</dbReference>
<protein>
    <submittedName>
        <fullName evidence="8">Response regulator transcription factor</fullName>
    </submittedName>
</protein>
<evidence type="ECO:0000256" key="2">
    <source>
        <dbReference type="ARBA" id="ARBA00023015"/>
    </source>
</evidence>
<gene>
    <name evidence="8" type="ORF">ABRQ22_06210</name>
</gene>
<dbReference type="CDD" id="cd06170">
    <property type="entry name" value="LuxR_C_like"/>
    <property type="match status" value="1"/>
</dbReference>
<dbReference type="InterPro" id="IPR016032">
    <property type="entry name" value="Sig_transdc_resp-reg_C-effctor"/>
</dbReference>
<dbReference type="InterPro" id="IPR039420">
    <property type="entry name" value="WalR-like"/>
</dbReference>
<dbReference type="PROSITE" id="PS50110">
    <property type="entry name" value="RESPONSE_REGULATORY"/>
    <property type="match status" value="1"/>
</dbReference>
<dbReference type="PANTHER" id="PTHR43214:SF24">
    <property type="entry name" value="TRANSCRIPTIONAL REGULATORY PROTEIN NARL-RELATED"/>
    <property type="match status" value="1"/>
</dbReference>